<keyword evidence="1" id="KW-1133">Transmembrane helix</keyword>
<feature type="transmembrane region" description="Helical" evidence="1">
    <location>
        <begin position="83"/>
        <end position="110"/>
    </location>
</feature>
<dbReference type="Proteomes" id="UP000663843">
    <property type="component" value="Unassembled WGS sequence"/>
</dbReference>
<evidence type="ECO:0000313" key="3">
    <source>
        <dbReference type="Proteomes" id="UP000663843"/>
    </source>
</evidence>
<reference evidence="2" key="1">
    <citation type="submission" date="2021-01" db="EMBL/GenBank/DDBJ databases">
        <authorList>
            <person name="Kaushik A."/>
        </authorList>
    </citation>
    <scope>NUCLEOTIDE SEQUENCE</scope>
    <source>
        <strain evidence="2">AG2-2IIIB</strain>
    </source>
</reference>
<name>A0A8H3HMK2_9AGAM</name>
<sequence length="210" mass="22713">MLTIMMVGSSVVDAYKMHSVGLTDIFTRLLGVAFTSYWGIQVWQNPSTFGIPPGGENCTASVETIFVVFGKNAQVTNSNLRGFALFVFGWSATAIPMLLVGTVLCVVGYACTGLGGYEDPAHKGLAIAQNNLATPDKRFSSAKTSLAVIIYMIVTIEQMVHRNNVQAQLSTWTFGQTLALIMLLQQVMTAISLCKQESRAKVEVMFPVCG</sequence>
<feature type="transmembrane region" description="Helical" evidence="1">
    <location>
        <begin position="169"/>
        <end position="191"/>
    </location>
</feature>
<comment type="caution">
    <text evidence="2">The sequence shown here is derived from an EMBL/GenBank/DDBJ whole genome shotgun (WGS) entry which is preliminary data.</text>
</comment>
<keyword evidence="1" id="KW-0472">Membrane</keyword>
<organism evidence="2 3">
    <name type="scientific">Rhizoctonia solani</name>
    <dbReference type="NCBI Taxonomy" id="456999"/>
    <lineage>
        <taxon>Eukaryota</taxon>
        <taxon>Fungi</taxon>
        <taxon>Dikarya</taxon>
        <taxon>Basidiomycota</taxon>
        <taxon>Agaricomycotina</taxon>
        <taxon>Agaricomycetes</taxon>
        <taxon>Cantharellales</taxon>
        <taxon>Ceratobasidiaceae</taxon>
        <taxon>Rhizoctonia</taxon>
    </lineage>
</organism>
<dbReference type="AlphaFoldDB" id="A0A8H3HMK2"/>
<accession>A0A8H3HMK2</accession>
<gene>
    <name evidence="2" type="ORF">RDB_LOCUS171875</name>
</gene>
<evidence type="ECO:0000256" key="1">
    <source>
        <dbReference type="SAM" id="Phobius"/>
    </source>
</evidence>
<evidence type="ECO:0008006" key="4">
    <source>
        <dbReference type="Google" id="ProtNLM"/>
    </source>
</evidence>
<protein>
    <recommendedName>
        <fullName evidence="4">Transmembrane protein</fullName>
    </recommendedName>
</protein>
<evidence type="ECO:0000313" key="2">
    <source>
        <dbReference type="EMBL" id="CAE6526077.1"/>
    </source>
</evidence>
<dbReference type="EMBL" id="CAJMWT010007493">
    <property type="protein sequence ID" value="CAE6526077.1"/>
    <property type="molecule type" value="Genomic_DNA"/>
</dbReference>
<keyword evidence="1" id="KW-0812">Transmembrane</keyword>
<proteinExistence type="predicted"/>